<dbReference type="InterPro" id="IPR016167">
    <property type="entry name" value="FAD-bd_PCMH_sub1"/>
</dbReference>
<accession>A0A0R3KPQ1</accession>
<dbReference type="PANTHER" id="PTHR42659">
    <property type="entry name" value="XANTHINE DEHYDROGENASE SUBUNIT C-RELATED"/>
    <property type="match status" value="1"/>
</dbReference>
<evidence type="ECO:0000256" key="3">
    <source>
        <dbReference type="ARBA" id="ARBA00023002"/>
    </source>
</evidence>
<dbReference type="Gene3D" id="3.30.390.50">
    <property type="entry name" value="CO dehydrogenase flavoprotein, C-terminal domain"/>
    <property type="match status" value="1"/>
</dbReference>
<evidence type="ECO:0000313" key="5">
    <source>
        <dbReference type="EMBL" id="KRQ97465.1"/>
    </source>
</evidence>
<dbReference type="InterPro" id="IPR051312">
    <property type="entry name" value="Diverse_Substr_Oxidored"/>
</dbReference>
<keyword evidence="6" id="KW-1185">Reference proteome</keyword>
<dbReference type="Gene3D" id="3.30.43.10">
    <property type="entry name" value="Uridine Diphospho-n-acetylenolpyruvylglucosamine Reductase, domain 2"/>
    <property type="match status" value="1"/>
</dbReference>
<dbReference type="EMBL" id="LLXZ01000191">
    <property type="protein sequence ID" value="KRQ97465.1"/>
    <property type="molecule type" value="Genomic_DNA"/>
</dbReference>
<dbReference type="InterPro" id="IPR036318">
    <property type="entry name" value="FAD-bd_PCMH-like_sf"/>
</dbReference>
<name>A0A0R3KPQ1_9BRAD</name>
<evidence type="ECO:0000256" key="2">
    <source>
        <dbReference type="ARBA" id="ARBA00022827"/>
    </source>
</evidence>
<dbReference type="STRING" id="280332.CQ12_01965"/>
<dbReference type="SMART" id="SM01092">
    <property type="entry name" value="CO_deh_flav_C"/>
    <property type="match status" value="1"/>
</dbReference>
<dbReference type="OrthoDB" id="9793944at2"/>
<gene>
    <name evidence="5" type="ORF">CQ12_01965</name>
</gene>
<dbReference type="Proteomes" id="UP000050863">
    <property type="component" value="Unassembled WGS sequence"/>
</dbReference>
<feature type="domain" description="FAD-binding PCMH-type" evidence="4">
    <location>
        <begin position="1"/>
        <end position="170"/>
    </location>
</feature>
<keyword evidence="2" id="KW-0274">FAD</keyword>
<dbReference type="InterPro" id="IPR036683">
    <property type="entry name" value="CO_DH_flav_C_dom_sf"/>
</dbReference>
<proteinExistence type="predicted"/>
<dbReference type="InterPro" id="IPR016166">
    <property type="entry name" value="FAD-bd_PCMH"/>
</dbReference>
<protein>
    <submittedName>
        <fullName evidence="5">Carbon monoxide dehydrogenase</fullName>
    </submittedName>
</protein>
<dbReference type="PROSITE" id="PS51387">
    <property type="entry name" value="FAD_PCMH"/>
    <property type="match status" value="1"/>
</dbReference>
<keyword evidence="1" id="KW-0285">Flavoprotein</keyword>
<dbReference type="PANTHER" id="PTHR42659:SF2">
    <property type="entry name" value="XANTHINE DEHYDROGENASE SUBUNIT C-RELATED"/>
    <property type="match status" value="1"/>
</dbReference>
<evidence type="ECO:0000256" key="1">
    <source>
        <dbReference type="ARBA" id="ARBA00022630"/>
    </source>
</evidence>
<reference evidence="5 6" key="1">
    <citation type="submission" date="2014-03" db="EMBL/GenBank/DDBJ databases">
        <title>Bradyrhizobium valentinum sp. nov., isolated from effective nodules of Lupinus mariae-josephae, a lupine endemic of basic-lime soils in Eastern Spain.</title>
        <authorList>
            <person name="Duran D."/>
            <person name="Rey L."/>
            <person name="Navarro A."/>
            <person name="Busquets A."/>
            <person name="Imperial J."/>
            <person name="Ruiz-Argueso T."/>
        </authorList>
    </citation>
    <scope>NUCLEOTIDE SEQUENCE [LARGE SCALE GENOMIC DNA]</scope>
    <source>
        <strain evidence="5 6">PAC68</strain>
    </source>
</reference>
<dbReference type="Gene3D" id="3.30.465.10">
    <property type="match status" value="1"/>
</dbReference>
<dbReference type="GO" id="GO:0016491">
    <property type="term" value="F:oxidoreductase activity"/>
    <property type="evidence" value="ECO:0007669"/>
    <property type="project" value="UniProtKB-KW"/>
</dbReference>
<dbReference type="SUPFAM" id="SSF55447">
    <property type="entry name" value="CO dehydrogenase flavoprotein C-terminal domain-like"/>
    <property type="match status" value="1"/>
</dbReference>
<organism evidence="5 6">
    <name type="scientific">Bradyrhizobium jicamae</name>
    <dbReference type="NCBI Taxonomy" id="280332"/>
    <lineage>
        <taxon>Bacteria</taxon>
        <taxon>Pseudomonadati</taxon>
        <taxon>Pseudomonadota</taxon>
        <taxon>Alphaproteobacteria</taxon>
        <taxon>Hyphomicrobiales</taxon>
        <taxon>Nitrobacteraceae</taxon>
        <taxon>Bradyrhizobium</taxon>
    </lineage>
</organism>
<dbReference type="AlphaFoldDB" id="A0A0R3KPQ1"/>
<dbReference type="InterPro" id="IPR002346">
    <property type="entry name" value="Mopterin_DH_FAD-bd"/>
</dbReference>
<dbReference type="SUPFAM" id="SSF56176">
    <property type="entry name" value="FAD-binding/transporter-associated domain-like"/>
    <property type="match status" value="1"/>
</dbReference>
<evidence type="ECO:0000259" key="4">
    <source>
        <dbReference type="PROSITE" id="PS51387"/>
    </source>
</evidence>
<evidence type="ECO:0000313" key="6">
    <source>
        <dbReference type="Proteomes" id="UP000050863"/>
    </source>
</evidence>
<dbReference type="RefSeq" id="WP_057839442.1">
    <property type="nucleotide sequence ID" value="NZ_LLXZ01000191.1"/>
</dbReference>
<dbReference type="Pfam" id="PF00941">
    <property type="entry name" value="FAD_binding_5"/>
    <property type="match status" value="1"/>
</dbReference>
<sequence>MHQTTYHRPSSVDEAASLFAKGSDAKYLAGGHTLIPVMKQRLASPSDVIDLGKIKELIGVEATGDGIVVKSATTHYDVASSETVRKAIPALAYLASLIGDPAVRHRGTIGGSLANNDPAADYPAAVLALGAIVKTNKRSISADDFFKGLFSTALEDGEIITAVSFPVQAKAGYAKFNHPASRFALTGVFVAKTPAGDVRVAATGASQSGVMRVGAIEAALKANWSAGAIDAVKISADGLLNDIHGTADYRANLVKVMAQRAVQAAG</sequence>
<dbReference type="GO" id="GO:0071949">
    <property type="term" value="F:FAD binding"/>
    <property type="evidence" value="ECO:0007669"/>
    <property type="project" value="InterPro"/>
</dbReference>
<dbReference type="InterPro" id="IPR016169">
    <property type="entry name" value="FAD-bd_PCMH_sub2"/>
</dbReference>
<dbReference type="InterPro" id="IPR005107">
    <property type="entry name" value="CO_DH_flav_C"/>
</dbReference>
<comment type="caution">
    <text evidence="5">The sequence shown here is derived from an EMBL/GenBank/DDBJ whole genome shotgun (WGS) entry which is preliminary data.</text>
</comment>
<keyword evidence="3" id="KW-0560">Oxidoreductase</keyword>